<keyword evidence="5" id="KW-0406">Ion transport</keyword>
<name>A0A8D3DGC7_SCOMX</name>
<dbReference type="PANTHER" id="PTHR13800:SF13">
    <property type="entry name" value="TRANSIENT RECEPTOR POTENTIAL CATION CHANNEL SUBFAMILY M MEMBER 1"/>
    <property type="match status" value="1"/>
</dbReference>
<evidence type="ECO:0000256" key="4">
    <source>
        <dbReference type="ARBA" id="ARBA00022989"/>
    </source>
</evidence>
<feature type="compositionally biased region" description="Basic and acidic residues" evidence="8">
    <location>
        <begin position="1245"/>
        <end position="1254"/>
    </location>
</feature>
<feature type="region of interest" description="Disordered" evidence="8">
    <location>
        <begin position="1219"/>
        <end position="1254"/>
    </location>
</feature>
<evidence type="ECO:0000256" key="1">
    <source>
        <dbReference type="ARBA" id="ARBA00004141"/>
    </source>
</evidence>
<dbReference type="GeneTree" id="ENSGT00940000155024"/>
<dbReference type="GO" id="GO:0005262">
    <property type="term" value="F:calcium channel activity"/>
    <property type="evidence" value="ECO:0007669"/>
    <property type="project" value="TreeGrafter"/>
</dbReference>
<dbReference type="Pfam" id="PF25508">
    <property type="entry name" value="TRPM2"/>
    <property type="match status" value="2"/>
</dbReference>
<organism evidence="13 14">
    <name type="scientific">Scophthalmus maximus</name>
    <name type="common">Turbot</name>
    <name type="synonym">Psetta maxima</name>
    <dbReference type="NCBI Taxonomy" id="52904"/>
    <lineage>
        <taxon>Eukaryota</taxon>
        <taxon>Metazoa</taxon>
        <taxon>Chordata</taxon>
        <taxon>Craniata</taxon>
        <taxon>Vertebrata</taxon>
        <taxon>Euteleostomi</taxon>
        <taxon>Actinopterygii</taxon>
        <taxon>Neopterygii</taxon>
        <taxon>Teleostei</taxon>
        <taxon>Neoteleostei</taxon>
        <taxon>Acanthomorphata</taxon>
        <taxon>Carangaria</taxon>
        <taxon>Pleuronectiformes</taxon>
        <taxon>Pleuronectoidei</taxon>
        <taxon>Scophthalmidae</taxon>
        <taxon>Scophthalmus</taxon>
    </lineage>
</organism>
<evidence type="ECO:0000313" key="14">
    <source>
        <dbReference type="Proteomes" id="UP000694558"/>
    </source>
</evidence>
<dbReference type="InterPro" id="IPR050927">
    <property type="entry name" value="TRPM"/>
</dbReference>
<evidence type="ECO:0000256" key="8">
    <source>
        <dbReference type="SAM" id="MobiDB-lite"/>
    </source>
</evidence>
<feature type="domain" description="TRPM-like" evidence="12">
    <location>
        <begin position="430"/>
        <end position="536"/>
    </location>
</feature>
<protein>
    <recommendedName>
        <fullName evidence="15">Transient receptor potential cation channel subfamily M member 1-like</fullName>
    </recommendedName>
</protein>
<dbReference type="InterPro" id="IPR005821">
    <property type="entry name" value="Ion_trans_dom"/>
</dbReference>
<dbReference type="PANTHER" id="PTHR13800">
    <property type="entry name" value="TRANSIENT RECEPTOR POTENTIAL CATION CHANNEL, SUBFAMILY M, MEMBER 6"/>
    <property type="match status" value="1"/>
</dbReference>
<evidence type="ECO:0008006" key="15">
    <source>
        <dbReference type="Google" id="ProtNLM"/>
    </source>
</evidence>
<feature type="domain" description="Ion transport" evidence="10">
    <location>
        <begin position="828"/>
        <end position="1062"/>
    </location>
</feature>
<evidence type="ECO:0000259" key="12">
    <source>
        <dbReference type="Pfam" id="PF25508"/>
    </source>
</evidence>
<evidence type="ECO:0000259" key="11">
    <source>
        <dbReference type="Pfam" id="PF18139"/>
    </source>
</evidence>
<dbReference type="Pfam" id="PF00520">
    <property type="entry name" value="Ion_trans"/>
    <property type="match status" value="1"/>
</dbReference>
<keyword evidence="2" id="KW-0813">Transport</keyword>
<evidence type="ECO:0000256" key="7">
    <source>
        <dbReference type="ARBA" id="ARBA00023303"/>
    </source>
</evidence>
<keyword evidence="6 9" id="KW-0472">Membrane</keyword>
<dbReference type="InterPro" id="IPR057366">
    <property type="entry name" value="TRPM-like"/>
</dbReference>
<reference evidence="13" key="2">
    <citation type="submission" date="2025-08" db="UniProtKB">
        <authorList>
            <consortium name="Ensembl"/>
        </authorList>
    </citation>
    <scope>IDENTIFICATION</scope>
</reference>
<evidence type="ECO:0000256" key="5">
    <source>
        <dbReference type="ARBA" id="ARBA00023065"/>
    </source>
</evidence>
<feature type="transmembrane region" description="Helical" evidence="9">
    <location>
        <begin position="956"/>
        <end position="975"/>
    </location>
</feature>
<dbReference type="GO" id="GO:0005886">
    <property type="term" value="C:plasma membrane"/>
    <property type="evidence" value="ECO:0007669"/>
    <property type="project" value="TreeGrafter"/>
</dbReference>
<evidence type="ECO:0000259" key="10">
    <source>
        <dbReference type="Pfam" id="PF00520"/>
    </source>
</evidence>
<feature type="transmembrane region" description="Helical" evidence="9">
    <location>
        <begin position="1026"/>
        <end position="1053"/>
    </location>
</feature>
<comment type="subcellular location">
    <subcellularLocation>
        <location evidence="1">Membrane</location>
        <topology evidence="1">Multi-pass membrane protein</topology>
    </subcellularLocation>
</comment>
<feature type="region of interest" description="Disordered" evidence="8">
    <location>
        <begin position="1294"/>
        <end position="1436"/>
    </location>
</feature>
<feature type="transmembrane region" description="Helical" evidence="9">
    <location>
        <begin position="917"/>
        <end position="935"/>
    </location>
</feature>
<reference evidence="13" key="1">
    <citation type="submission" date="2023-05" db="EMBL/GenBank/DDBJ databases">
        <title>High-quality long-read genome of Scophthalmus maximus.</title>
        <authorList>
            <person name="Lien S."/>
            <person name="Martinez P."/>
        </authorList>
    </citation>
    <scope>NUCLEOTIDE SEQUENCE [LARGE SCALE GENOMIC DNA]</scope>
</reference>
<dbReference type="Proteomes" id="UP000694558">
    <property type="component" value="Chromosome 5"/>
</dbReference>
<feature type="transmembrane region" description="Helical" evidence="9">
    <location>
        <begin position="820"/>
        <end position="839"/>
    </location>
</feature>
<dbReference type="InterPro" id="IPR041491">
    <property type="entry name" value="TRPM_SLOG"/>
</dbReference>
<keyword evidence="4 9" id="KW-1133">Transmembrane helix</keyword>
<evidence type="ECO:0000313" key="13">
    <source>
        <dbReference type="Ensembl" id="ENSSMAP00000058586.1"/>
    </source>
</evidence>
<evidence type="ECO:0000256" key="2">
    <source>
        <dbReference type="ARBA" id="ARBA00022448"/>
    </source>
</evidence>
<feature type="domain" description="TRPM SLOG" evidence="11">
    <location>
        <begin position="109"/>
        <end position="374"/>
    </location>
</feature>
<feature type="domain" description="TRPM-like" evidence="12">
    <location>
        <begin position="600"/>
        <end position="735"/>
    </location>
</feature>
<evidence type="ECO:0000256" key="9">
    <source>
        <dbReference type="SAM" id="Phobius"/>
    </source>
</evidence>
<evidence type="ECO:0000256" key="3">
    <source>
        <dbReference type="ARBA" id="ARBA00022692"/>
    </source>
</evidence>
<proteinExistence type="predicted"/>
<accession>A0A8D3DGC7</accession>
<evidence type="ECO:0000256" key="6">
    <source>
        <dbReference type="ARBA" id="ARBA00023136"/>
    </source>
</evidence>
<feature type="transmembrane region" description="Helical" evidence="9">
    <location>
        <begin position="987"/>
        <end position="1005"/>
    </location>
</feature>
<keyword evidence="3 9" id="KW-0812">Transmembrane</keyword>
<dbReference type="Pfam" id="PF18139">
    <property type="entry name" value="LSDAT_euk"/>
    <property type="match status" value="1"/>
</dbReference>
<dbReference type="Ensembl" id="ENSSMAT00000053544.1">
    <property type="protein sequence ID" value="ENSSMAP00000058586.1"/>
    <property type="gene ID" value="ENSSMAG00000004497.2"/>
</dbReference>
<feature type="transmembrane region" description="Helical" evidence="9">
    <location>
        <begin position="887"/>
        <end position="905"/>
    </location>
</feature>
<feature type="compositionally biased region" description="Pro residues" evidence="8">
    <location>
        <begin position="1409"/>
        <end position="1436"/>
    </location>
</feature>
<sequence>MYSEVVFVSQRVWIERTFQKRECIQIIPSKDASRYKLSYVLLLLLFRCSCGQMVAQHTILPGARDEGPPLVQLEGQAAEKWSPLKHTQTSPTDAYGVIEFQGGGHVNKAMYIRVSYDSKPDSLLHLMVKDWQLELPTLLISVHGGLQNFDLPPKLKQVFGKGLIKAAVTTGAWIFTGGVSTGVIRHVGDALKDHSSKSRGKVCAIGIAPWGIIENKEDLIGRDVTRPYQTMSNPLSKLSAPNGSHSHFILSDNGTSGKYGAEVRLRRQLEKHIALQKINTRLGQGVPVVCLILEGGPNVISIVLESLREDPPVPVVVCDGSGRASDIISFAHRYCEEDGLVSDSVKDQLLVTIQKTFNYSRSQAQQIFLMVMECMKKRALITVFRMGSEGQQDIEMSILTALLKGTNASASDQLSLALAWNRVDIARSQIFVFGLHWPVNSLEQAMMDALVLDRVDFVKLLIENGVNIHHFLTIPRLEELYNTKLGPANTLHFVVRDVKKGNLPPDYQITLIDIGLVLEFLMGGAYRCKYTRKSFRTLYNNLYGLKRVSGRLLLLNVLQERLHVPENESREHFGQSAADQLICCLFSCSPNLTRGLKNKKKEEEVDIDIDDPEVSRFQYPFHELMVWAVLMKRQKMALFLWQRGEEAMAKALVACKLYKAMAHESSQSELVDDIYQDLENNSREFGQLAYELLDQSYKHDEQVAMKLLTYELKNWSNSTCLKLAVAAKHRDFIAHTCSQMLLTDMWMGCLRMGKSNCLKVILGIVFPPAILLMDFRLGEEASCHSSKESNDSKKNQKKSRKRIPIGKMIYEFYNAPYTKFWFNTISYLVYLMLYNYIILVKMERWPSLQEWIVISYIITLGLEKVRQILMSEPGKLKQKINVWLEDYWNITDLAAISVFLLGLLLRLQNEPYMGHGRVIYCVDIIFWYIRVLDIFGVNKYLGPYVMMIGKMMIDMLYFVVIMLVVLMSFGVARQAILHPDEVPTWRLARNIFYMPYWMIYGEVFADSIDRKTRVHNGKKLPPCIPGAWLTPAIMACYLLVANILLVNLLIAVFNNTFFEVKSISNQVWKFQRYQLIMTFHDRPILPPPLIVLPHIYIVLKRLCCRCRRRPEGEQLMLSADELKSLHEFEEQCVEEYFREKDDEKQSSNNERIRVTSERWTHTHTHTHCVENVFLCSGWRTCSVCSVWRTCSCDVKEFGSTLEVRALKDRTQSLSSVDIRISPCDPDLRTPGAPPASPHPHPTDAGTEKPAEKSRLEAAASFPLEASKVTEYLVSASLSGSASSDRKSLSNIVCSSAPQDQEDAVSLTQQTTGRGEETKQEEEEPRSSDISPPCSPPDGNHGNMEGEEPSEQLLVGEDRMYPTLRSKSLNANPRKTRTKRKEDEETPRSASSVRDLVSAFSGGAGGHGPEPGPGPGPGPEPGPGPGPGPEPGPGPDL</sequence>
<keyword evidence="7" id="KW-0407">Ion channel</keyword>